<dbReference type="InterPro" id="IPR016032">
    <property type="entry name" value="Sig_transdc_resp-reg_C-effctor"/>
</dbReference>
<dbReference type="PROSITE" id="PS51755">
    <property type="entry name" value="OMPR_PHOB"/>
    <property type="match status" value="1"/>
</dbReference>
<evidence type="ECO:0000313" key="5">
    <source>
        <dbReference type="EMBL" id="KXI28474.1"/>
    </source>
</evidence>
<dbReference type="InterPro" id="IPR001867">
    <property type="entry name" value="OmpR/PhoB-type_DNA-bd"/>
</dbReference>
<dbReference type="Pfam" id="PF00486">
    <property type="entry name" value="Trans_reg_C"/>
    <property type="match status" value="1"/>
</dbReference>
<sequence length="462" mass="51433">MLGDIQISPQHNTMTKGELVCRLQPKVMALLCYLHQHNDRVVANDELLEQVWEGRVVTHNSIQKSINALRAAFAELDTSTEYVVHFSKRGYQLVIAQHIQQAGQTHFVAKFWGKPLIFLSLVALTISALFLTFVVPSLFPPKATIASLHSSQFSQVKPYVSNTGRERIIEPFTSSDRVAFIRDEPDIKGDMQSRLYIQGASGQEWQMSVARGDFVDLAWSASGRNLVAVDAHTSTEELQNTSDAPYYTFHIFTLDFKGEKLIEKNLLSHWLGKVSSVSWWDEGTLEFVAAQGAATKFARYRYNIANQNLIELESQQERGQLLATQLLDKSLAELRQLDSGMQIQLFNSQQSLVAQSVFPLPVVSMSWLVDGSGLLILFDNGNLSVLEVSGRLFQLNYAPKLGGRITRARSTDNNKSLVLTVDASLLVPQTVSFKTQTNLHGDVSAISFLAKSGGFIYTATTN</sequence>
<keyword evidence="3" id="KW-1133">Transmembrane helix</keyword>
<evidence type="ECO:0000256" key="2">
    <source>
        <dbReference type="PROSITE-ProRule" id="PRU01091"/>
    </source>
</evidence>
<keyword evidence="6" id="KW-1185">Reference proteome</keyword>
<name>A0A135ZZS7_9ALTE</name>
<proteinExistence type="predicted"/>
<dbReference type="GO" id="GO:0003677">
    <property type="term" value="F:DNA binding"/>
    <property type="evidence" value="ECO:0007669"/>
    <property type="project" value="UniProtKB-UniRule"/>
</dbReference>
<dbReference type="AlphaFoldDB" id="A0A135ZZS7"/>
<evidence type="ECO:0000313" key="6">
    <source>
        <dbReference type="Proteomes" id="UP000070299"/>
    </source>
</evidence>
<dbReference type="EMBL" id="LSNE01000006">
    <property type="protein sequence ID" value="KXI28474.1"/>
    <property type="molecule type" value="Genomic_DNA"/>
</dbReference>
<feature type="DNA-binding region" description="OmpR/PhoB-type" evidence="2">
    <location>
        <begin position="1"/>
        <end position="95"/>
    </location>
</feature>
<dbReference type="SMART" id="SM00862">
    <property type="entry name" value="Trans_reg_C"/>
    <property type="match status" value="1"/>
</dbReference>
<accession>A0A135ZZS7</accession>
<gene>
    <name evidence="5" type="ORF">AX660_15385</name>
</gene>
<reference evidence="6" key="1">
    <citation type="submission" date="2016-02" db="EMBL/GenBank/DDBJ databases">
        <authorList>
            <person name="Schultz-Johansen M."/>
            <person name="Glaring M.A."/>
            <person name="Bech P.K."/>
            <person name="Stougaard P."/>
        </authorList>
    </citation>
    <scope>NUCLEOTIDE SEQUENCE [LARGE SCALE GENOMIC DNA]</scope>
    <source>
        <strain evidence="6">S66</strain>
    </source>
</reference>
<dbReference type="GO" id="GO:0006355">
    <property type="term" value="P:regulation of DNA-templated transcription"/>
    <property type="evidence" value="ECO:0007669"/>
    <property type="project" value="InterPro"/>
</dbReference>
<comment type="caution">
    <text evidence="5">The sequence shown here is derived from an EMBL/GenBank/DDBJ whole genome shotgun (WGS) entry which is preliminary data.</text>
</comment>
<dbReference type="SUPFAM" id="SSF82171">
    <property type="entry name" value="DPP6 N-terminal domain-like"/>
    <property type="match status" value="1"/>
</dbReference>
<keyword evidence="1 2" id="KW-0238">DNA-binding</keyword>
<dbReference type="STRING" id="1799789.AX660_15385"/>
<evidence type="ECO:0000256" key="1">
    <source>
        <dbReference type="ARBA" id="ARBA00023125"/>
    </source>
</evidence>
<dbReference type="SUPFAM" id="SSF46894">
    <property type="entry name" value="C-terminal effector domain of the bipartite response regulators"/>
    <property type="match status" value="1"/>
</dbReference>
<dbReference type="Proteomes" id="UP000070299">
    <property type="component" value="Unassembled WGS sequence"/>
</dbReference>
<keyword evidence="3" id="KW-0812">Transmembrane</keyword>
<dbReference type="InterPro" id="IPR036388">
    <property type="entry name" value="WH-like_DNA-bd_sf"/>
</dbReference>
<feature type="transmembrane region" description="Helical" evidence="3">
    <location>
        <begin position="116"/>
        <end position="139"/>
    </location>
</feature>
<evidence type="ECO:0000259" key="4">
    <source>
        <dbReference type="PROSITE" id="PS51755"/>
    </source>
</evidence>
<dbReference type="GO" id="GO:0000160">
    <property type="term" value="P:phosphorelay signal transduction system"/>
    <property type="evidence" value="ECO:0007669"/>
    <property type="project" value="InterPro"/>
</dbReference>
<keyword evidence="3" id="KW-0472">Membrane</keyword>
<protein>
    <recommendedName>
        <fullName evidence="4">OmpR/PhoB-type domain-containing protein</fullName>
    </recommendedName>
</protein>
<dbReference type="Gene3D" id="1.10.10.10">
    <property type="entry name" value="Winged helix-like DNA-binding domain superfamily/Winged helix DNA-binding domain"/>
    <property type="match status" value="1"/>
</dbReference>
<evidence type="ECO:0000256" key="3">
    <source>
        <dbReference type="SAM" id="Phobius"/>
    </source>
</evidence>
<feature type="domain" description="OmpR/PhoB-type" evidence="4">
    <location>
        <begin position="1"/>
        <end position="95"/>
    </location>
</feature>
<organism evidence="5 6">
    <name type="scientific">Paraglaciecola hydrolytica</name>
    <dbReference type="NCBI Taxonomy" id="1799789"/>
    <lineage>
        <taxon>Bacteria</taxon>
        <taxon>Pseudomonadati</taxon>
        <taxon>Pseudomonadota</taxon>
        <taxon>Gammaproteobacteria</taxon>
        <taxon>Alteromonadales</taxon>
        <taxon>Alteromonadaceae</taxon>
        <taxon>Paraglaciecola</taxon>
    </lineage>
</organism>